<keyword evidence="1" id="KW-0863">Zinc-finger</keyword>
<dbReference type="GO" id="GO:0008270">
    <property type="term" value="F:zinc ion binding"/>
    <property type="evidence" value="ECO:0007669"/>
    <property type="project" value="UniProtKB-KW"/>
</dbReference>
<evidence type="ECO:0000256" key="1">
    <source>
        <dbReference type="PROSITE-ProRule" id="PRU00047"/>
    </source>
</evidence>
<gene>
    <name evidence="3" type="ORF">L1049_019749</name>
</gene>
<dbReference type="InterPro" id="IPR001878">
    <property type="entry name" value="Znf_CCHC"/>
</dbReference>
<dbReference type="PANTHER" id="PTHR31286">
    <property type="entry name" value="GLYCINE-RICH CELL WALL STRUCTURAL PROTEIN 1.8-LIKE"/>
    <property type="match status" value="1"/>
</dbReference>
<feature type="domain" description="CCHC-type" evidence="2">
    <location>
        <begin position="147"/>
        <end position="160"/>
    </location>
</feature>
<dbReference type="GO" id="GO:0003676">
    <property type="term" value="F:nucleic acid binding"/>
    <property type="evidence" value="ECO:0007669"/>
    <property type="project" value="InterPro"/>
</dbReference>
<dbReference type="Proteomes" id="UP001415857">
    <property type="component" value="Unassembled WGS sequence"/>
</dbReference>
<protein>
    <recommendedName>
        <fullName evidence="2">CCHC-type domain-containing protein</fullName>
    </recommendedName>
</protein>
<dbReference type="InterPro" id="IPR025836">
    <property type="entry name" value="Zn_knuckle_CX2CX4HX4C"/>
</dbReference>
<evidence type="ECO:0000259" key="2">
    <source>
        <dbReference type="PROSITE" id="PS50158"/>
    </source>
</evidence>
<evidence type="ECO:0000313" key="3">
    <source>
        <dbReference type="EMBL" id="KAK9291799.1"/>
    </source>
</evidence>
<organism evidence="3 4">
    <name type="scientific">Liquidambar formosana</name>
    <name type="common">Formosan gum</name>
    <dbReference type="NCBI Taxonomy" id="63359"/>
    <lineage>
        <taxon>Eukaryota</taxon>
        <taxon>Viridiplantae</taxon>
        <taxon>Streptophyta</taxon>
        <taxon>Embryophyta</taxon>
        <taxon>Tracheophyta</taxon>
        <taxon>Spermatophyta</taxon>
        <taxon>Magnoliopsida</taxon>
        <taxon>eudicotyledons</taxon>
        <taxon>Gunneridae</taxon>
        <taxon>Pentapetalae</taxon>
        <taxon>Saxifragales</taxon>
        <taxon>Altingiaceae</taxon>
        <taxon>Liquidambar</taxon>
    </lineage>
</organism>
<comment type="caution">
    <text evidence="3">The sequence shown here is derived from an EMBL/GenBank/DDBJ whole genome shotgun (WGS) entry which is preliminary data.</text>
</comment>
<reference evidence="3 4" key="1">
    <citation type="journal article" date="2024" name="Plant J.">
        <title>Genome sequences and population genomics reveal climatic adaptation and genomic divergence between two closely related sweetgum species.</title>
        <authorList>
            <person name="Xu W.Q."/>
            <person name="Ren C.Q."/>
            <person name="Zhang X.Y."/>
            <person name="Comes H.P."/>
            <person name="Liu X.H."/>
            <person name="Li Y.G."/>
            <person name="Kettle C.J."/>
            <person name="Jalonen R."/>
            <person name="Gaisberger H."/>
            <person name="Ma Y.Z."/>
            <person name="Qiu Y.X."/>
        </authorList>
    </citation>
    <scope>NUCLEOTIDE SEQUENCE [LARGE SCALE GENOMIC DNA]</scope>
    <source>
        <strain evidence="3">Hangzhou</strain>
    </source>
</reference>
<dbReference type="Pfam" id="PF14111">
    <property type="entry name" value="DUF4283"/>
    <property type="match status" value="1"/>
</dbReference>
<dbReference type="EMBL" id="JBBPBK010000001">
    <property type="protein sequence ID" value="KAK9291799.1"/>
    <property type="molecule type" value="Genomic_DNA"/>
</dbReference>
<keyword evidence="4" id="KW-1185">Reference proteome</keyword>
<keyword evidence="1" id="KW-0862">Zinc</keyword>
<dbReference type="Pfam" id="PF14392">
    <property type="entry name" value="zf-CCHC_4"/>
    <property type="match status" value="1"/>
</dbReference>
<keyword evidence="1" id="KW-0479">Metal-binding</keyword>
<sequence length="175" mass="20839">MWNVGKEVKIVDVGDCMIHVKFLTEFQIEKVIDGGPWMFDNHLLVLKRWERGMHVKNVEFHSTNFWIQVWGLPFDCRGRQVGEDIGRRIGEFIDVDLREELEEHGQFLRIWAAIPITKPLRRGGRILLHNSEKVWVDFRYERLPIFCYYCGHMGHDEKSCIQKYNDEKRGLHLSN</sequence>
<dbReference type="PROSITE" id="PS50158">
    <property type="entry name" value="ZF_CCHC"/>
    <property type="match status" value="1"/>
</dbReference>
<accession>A0AAP0SD10</accession>
<proteinExistence type="predicted"/>
<dbReference type="PANTHER" id="PTHR31286:SF167">
    <property type="entry name" value="OS09G0268800 PROTEIN"/>
    <property type="match status" value="1"/>
</dbReference>
<dbReference type="AlphaFoldDB" id="A0AAP0SD10"/>
<dbReference type="InterPro" id="IPR040256">
    <property type="entry name" value="At4g02000-like"/>
</dbReference>
<name>A0AAP0SD10_LIQFO</name>
<evidence type="ECO:0000313" key="4">
    <source>
        <dbReference type="Proteomes" id="UP001415857"/>
    </source>
</evidence>
<dbReference type="InterPro" id="IPR025558">
    <property type="entry name" value="DUF4283"/>
</dbReference>